<name>A0A2P2PE47_RHIMU</name>
<proteinExistence type="predicted"/>
<dbReference type="AlphaFoldDB" id="A0A2P2PE47"/>
<dbReference type="EMBL" id="GGEC01072520">
    <property type="protein sequence ID" value="MBX53004.1"/>
    <property type="molecule type" value="Transcribed_RNA"/>
</dbReference>
<reference evidence="1" key="1">
    <citation type="submission" date="2018-02" db="EMBL/GenBank/DDBJ databases">
        <title>Rhizophora mucronata_Transcriptome.</title>
        <authorList>
            <person name="Meera S.P."/>
            <person name="Sreeshan A."/>
            <person name="Augustine A."/>
        </authorList>
    </citation>
    <scope>NUCLEOTIDE SEQUENCE</scope>
    <source>
        <tissue evidence="1">Leaf</tissue>
    </source>
</reference>
<organism evidence="1">
    <name type="scientific">Rhizophora mucronata</name>
    <name type="common">Asiatic mangrove</name>
    <dbReference type="NCBI Taxonomy" id="61149"/>
    <lineage>
        <taxon>Eukaryota</taxon>
        <taxon>Viridiplantae</taxon>
        <taxon>Streptophyta</taxon>
        <taxon>Embryophyta</taxon>
        <taxon>Tracheophyta</taxon>
        <taxon>Spermatophyta</taxon>
        <taxon>Magnoliopsida</taxon>
        <taxon>eudicotyledons</taxon>
        <taxon>Gunneridae</taxon>
        <taxon>Pentapetalae</taxon>
        <taxon>rosids</taxon>
        <taxon>fabids</taxon>
        <taxon>Malpighiales</taxon>
        <taxon>Rhizophoraceae</taxon>
        <taxon>Rhizophora</taxon>
    </lineage>
</organism>
<sequence length="18" mass="2126">MLVAPIYVSTDMLHYLRC</sequence>
<accession>A0A2P2PE47</accession>
<protein>
    <submittedName>
        <fullName evidence="1">Uncharacterized protein</fullName>
    </submittedName>
</protein>
<evidence type="ECO:0000313" key="1">
    <source>
        <dbReference type="EMBL" id="MBX53004.1"/>
    </source>
</evidence>